<evidence type="ECO:0000313" key="2">
    <source>
        <dbReference type="EMBL" id="GJE84975.1"/>
    </source>
</evidence>
<feature type="domain" description="GST N-terminal" evidence="1">
    <location>
        <begin position="4"/>
        <end position="84"/>
    </location>
</feature>
<dbReference type="InterPro" id="IPR036282">
    <property type="entry name" value="Glutathione-S-Trfase_C_sf"/>
</dbReference>
<evidence type="ECO:0000313" key="3">
    <source>
        <dbReference type="Proteomes" id="UP000703269"/>
    </source>
</evidence>
<accession>A0A9P3FZF7</accession>
<dbReference type="Proteomes" id="UP000703269">
    <property type="component" value="Unassembled WGS sequence"/>
</dbReference>
<dbReference type="InterPro" id="IPR004045">
    <property type="entry name" value="Glutathione_S-Trfase_N"/>
</dbReference>
<gene>
    <name evidence="2" type="ORF">PsYK624_010520</name>
</gene>
<protein>
    <submittedName>
        <fullName evidence="2">Glutathione S-transferase family protein</fullName>
    </submittedName>
</protein>
<dbReference type="EMBL" id="BPQB01000001">
    <property type="protein sequence ID" value="GJE84975.1"/>
    <property type="molecule type" value="Genomic_DNA"/>
</dbReference>
<dbReference type="CDD" id="cd00570">
    <property type="entry name" value="GST_N_family"/>
    <property type="match status" value="1"/>
</dbReference>
<reference evidence="2 3" key="1">
    <citation type="submission" date="2021-08" db="EMBL/GenBank/DDBJ databases">
        <title>Draft Genome Sequence of Phanerochaete sordida strain YK-624.</title>
        <authorList>
            <person name="Mori T."/>
            <person name="Dohra H."/>
            <person name="Suzuki T."/>
            <person name="Kawagishi H."/>
            <person name="Hirai H."/>
        </authorList>
    </citation>
    <scope>NUCLEOTIDE SEQUENCE [LARGE SCALE GENOMIC DNA]</scope>
    <source>
        <strain evidence="2 3">YK-624</strain>
    </source>
</reference>
<organism evidence="2 3">
    <name type="scientific">Phanerochaete sordida</name>
    <dbReference type="NCBI Taxonomy" id="48140"/>
    <lineage>
        <taxon>Eukaryota</taxon>
        <taxon>Fungi</taxon>
        <taxon>Dikarya</taxon>
        <taxon>Basidiomycota</taxon>
        <taxon>Agaricomycotina</taxon>
        <taxon>Agaricomycetes</taxon>
        <taxon>Polyporales</taxon>
        <taxon>Phanerochaetaceae</taxon>
        <taxon>Phanerochaete</taxon>
    </lineage>
</organism>
<dbReference type="Gene3D" id="3.40.30.110">
    <property type="match status" value="1"/>
</dbReference>
<dbReference type="Pfam" id="PF25907">
    <property type="entry name" value="DUF7962"/>
    <property type="match status" value="1"/>
</dbReference>
<dbReference type="AlphaFoldDB" id="A0A9P3FZF7"/>
<dbReference type="SUPFAM" id="SSF47616">
    <property type="entry name" value="GST C-terminal domain-like"/>
    <property type="match status" value="1"/>
</dbReference>
<dbReference type="SUPFAM" id="SSF52833">
    <property type="entry name" value="Thioredoxin-like"/>
    <property type="match status" value="1"/>
</dbReference>
<dbReference type="OrthoDB" id="202840at2759"/>
<dbReference type="Pfam" id="PF13417">
    <property type="entry name" value="GST_N_3"/>
    <property type="match status" value="1"/>
</dbReference>
<dbReference type="Gene3D" id="1.20.1050.10">
    <property type="match status" value="1"/>
</dbReference>
<dbReference type="InterPro" id="IPR036249">
    <property type="entry name" value="Thioredoxin-like_sf"/>
</dbReference>
<proteinExistence type="predicted"/>
<comment type="caution">
    <text evidence="2">The sequence shown here is derived from an EMBL/GenBank/DDBJ whole genome shotgun (WGS) entry which is preliminary data.</text>
</comment>
<dbReference type="PROSITE" id="PS50404">
    <property type="entry name" value="GST_NTER"/>
    <property type="match status" value="1"/>
</dbReference>
<sequence length="335" mass="36745">MAEAPVVLYHYDASPFANKIKNMLLVKGIPYKRVTVAMRLPRPEITDLLGVTYRRIPILAIGNDVYCDTNLISATLERRFPASAGYRSLYPPRAGGGKADAALAKLLVRYWTDAALFRLGADSLPYDKLDAKFIADREQFSGGKIDAKALAAKQGYRNSAIASHLALVEEQLADGRQWLLDTESIGALDVTAHLFLSWIRSFRHLKDIFSAEAFPKTLAWLDRVSKHLSDLEKSYAAVFEKLSGEDAAKLIASSPHEEEALVGFEAAEGARLGVKVGDTVSVVPIDSARVPTIGRLLALNREESVVEVKGQAGVVRCHFPRLEFLVKPAQTTAKL</sequence>
<keyword evidence="3" id="KW-1185">Reference proteome</keyword>
<name>A0A9P3FZF7_9APHY</name>
<dbReference type="InterPro" id="IPR058268">
    <property type="entry name" value="DUF7962"/>
</dbReference>
<evidence type="ECO:0000259" key="1">
    <source>
        <dbReference type="PROSITE" id="PS50404"/>
    </source>
</evidence>